<evidence type="ECO:0000313" key="2">
    <source>
        <dbReference type="EMBL" id="MFC6007238.1"/>
    </source>
</evidence>
<keyword evidence="1" id="KW-0812">Transmembrane</keyword>
<protein>
    <recommendedName>
        <fullName evidence="4">Flp pilus-assembly TadG-like N-terminal domain-containing protein</fullName>
    </recommendedName>
</protein>
<accession>A0ABW1JEJ5</accession>
<proteinExistence type="predicted"/>
<evidence type="ECO:0000313" key="3">
    <source>
        <dbReference type="Proteomes" id="UP001596189"/>
    </source>
</evidence>
<evidence type="ECO:0008006" key="4">
    <source>
        <dbReference type="Google" id="ProtNLM"/>
    </source>
</evidence>
<evidence type="ECO:0000256" key="1">
    <source>
        <dbReference type="SAM" id="Phobius"/>
    </source>
</evidence>
<organism evidence="2 3">
    <name type="scientific">Angustibacter luteus</name>
    <dbReference type="NCBI Taxonomy" id="658456"/>
    <lineage>
        <taxon>Bacteria</taxon>
        <taxon>Bacillati</taxon>
        <taxon>Actinomycetota</taxon>
        <taxon>Actinomycetes</taxon>
        <taxon>Kineosporiales</taxon>
        <taxon>Kineosporiaceae</taxon>
    </lineage>
</organism>
<gene>
    <name evidence="2" type="ORF">ACFQDO_08855</name>
</gene>
<reference evidence="3" key="1">
    <citation type="journal article" date="2019" name="Int. J. Syst. Evol. Microbiol.">
        <title>The Global Catalogue of Microorganisms (GCM) 10K type strain sequencing project: providing services to taxonomists for standard genome sequencing and annotation.</title>
        <authorList>
            <consortium name="The Broad Institute Genomics Platform"/>
            <consortium name="The Broad Institute Genome Sequencing Center for Infectious Disease"/>
            <person name="Wu L."/>
            <person name="Ma J."/>
        </authorList>
    </citation>
    <scope>NUCLEOTIDE SEQUENCE [LARGE SCALE GENOMIC DNA]</scope>
    <source>
        <strain evidence="3">KACC 14249</strain>
    </source>
</reference>
<keyword evidence="1" id="KW-1133">Transmembrane helix</keyword>
<feature type="transmembrane region" description="Helical" evidence="1">
    <location>
        <begin position="20"/>
        <end position="44"/>
    </location>
</feature>
<comment type="caution">
    <text evidence="2">The sequence shown here is derived from an EMBL/GenBank/DDBJ whole genome shotgun (WGS) entry which is preliminary data.</text>
</comment>
<name>A0ABW1JEJ5_9ACTN</name>
<keyword evidence="1" id="KW-0472">Membrane</keyword>
<dbReference type="EMBL" id="JBHSRD010000003">
    <property type="protein sequence ID" value="MFC6007238.1"/>
    <property type="molecule type" value="Genomic_DNA"/>
</dbReference>
<dbReference type="RefSeq" id="WP_345716047.1">
    <property type="nucleotide sequence ID" value="NZ_BAABFP010000004.1"/>
</dbReference>
<keyword evidence="3" id="KW-1185">Reference proteome</keyword>
<sequence length="137" mass="14603">MARTFWSGTPRDEGGIVLGWLTKVAVVLAIVGVIAFDVISVVTARLSVEDAGQQAALTASDVWSRTHDVQATLKAAEDSATESNPLNVVDTATFRVDADGTVHLRVTRDAPTLVAHYVKPLREMSEVHADSYGRSGA</sequence>
<dbReference type="Proteomes" id="UP001596189">
    <property type="component" value="Unassembled WGS sequence"/>
</dbReference>